<organism evidence="3 4">
    <name type="scientific">Edaphosphingomonas laterariae</name>
    <dbReference type="NCBI Taxonomy" id="861865"/>
    <lineage>
        <taxon>Bacteria</taxon>
        <taxon>Pseudomonadati</taxon>
        <taxon>Pseudomonadota</taxon>
        <taxon>Alphaproteobacteria</taxon>
        <taxon>Sphingomonadales</taxon>
        <taxon>Rhizorhabdaceae</taxon>
        <taxon>Edaphosphingomonas</taxon>
    </lineage>
</organism>
<dbReference type="EMBL" id="FZOS01000044">
    <property type="protein sequence ID" value="SNT12049.1"/>
    <property type="molecule type" value="Genomic_DNA"/>
</dbReference>
<gene>
    <name evidence="3" type="ORF">SAMN06295912_1444</name>
</gene>
<sequence>MSSQSPEQSPPQANETDLVTRTGLRLRIRPAGASDEDLLEAFFENVTHEDLRFRFLSAVQHVGHDQIAAMLRTDQERTRTFLAFEESGSLVGVAILVADAPGETAEVAVSVHRDRKAQGIGWSLLRHVAQIAHARGISRLQSIESRDNHAAIEVERELGFTARAYPGDSTLILVEADLSGDIGPGA</sequence>
<feature type="region of interest" description="Disordered" evidence="1">
    <location>
        <begin position="1"/>
        <end position="21"/>
    </location>
</feature>
<keyword evidence="3" id="KW-0808">Transferase</keyword>
<dbReference type="AlphaFoldDB" id="A0A239K2T8"/>
<evidence type="ECO:0000259" key="2">
    <source>
        <dbReference type="PROSITE" id="PS51186"/>
    </source>
</evidence>
<keyword evidence="4" id="KW-1185">Reference proteome</keyword>
<feature type="compositionally biased region" description="Low complexity" evidence="1">
    <location>
        <begin position="1"/>
        <end position="12"/>
    </location>
</feature>
<name>A0A239K2T8_9SPHN</name>
<dbReference type="InterPro" id="IPR000182">
    <property type="entry name" value="GNAT_dom"/>
</dbReference>
<accession>A0A239K2T8</accession>
<evidence type="ECO:0000313" key="3">
    <source>
        <dbReference type="EMBL" id="SNT12049.1"/>
    </source>
</evidence>
<dbReference type="GO" id="GO:0016747">
    <property type="term" value="F:acyltransferase activity, transferring groups other than amino-acyl groups"/>
    <property type="evidence" value="ECO:0007669"/>
    <property type="project" value="InterPro"/>
</dbReference>
<dbReference type="PROSITE" id="PS51186">
    <property type="entry name" value="GNAT"/>
    <property type="match status" value="1"/>
</dbReference>
<dbReference type="InterPro" id="IPR016181">
    <property type="entry name" value="Acyl_CoA_acyltransferase"/>
</dbReference>
<protein>
    <submittedName>
        <fullName evidence="3">Acetyltransferase</fullName>
    </submittedName>
</protein>
<dbReference type="Gene3D" id="3.40.630.30">
    <property type="match status" value="1"/>
</dbReference>
<dbReference type="SUPFAM" id="SSF55729">
    <property type="entry name" value="Acyl-CoA N-acyltransferases (Nat)"/>
    <property type="match status" value="1"/>
</dbReference>
<proteinExistence type="predicted"/>
<dbReference type="Pfam" id="PF00583">
    <property type="entry name" value="Acetyltransf_1"/>
    <property type="match status" value="1"/>
</dbReference>
<dbReference type="CDD" id="cd04301">
    <property type="entry name" value="NAT_SF"/>
    <property type="match status" value="1"/>
</dbReference>
<dbReference type="RefSeq" id="WP_089221195.1">
    <property type="nucleotide sequence ID" value="NZ_FZOS01000044.1"/>
</dbReference>
<feature type="domain" description="N-acetyltransferase" evidence="2">
    <location>
        <begin position="26"/>
        <end position="179"/>
    </location>
</feature>
<reference evidence="4" key="1">
    <citation type="submission" date="2017-06" db="EMBL/GenBank/DDBJ databases">
        <authorList>
            <person name="Varghese N."/>
            <person name="Submissions S."/>
        </authorList>
    </citation>
    <scope>NUCLEOTIDE SEQUENCE [LARGE SCALE GENOMIC DNA]</scope>
    <source>
        <strain evidence="4">LNB2</strain>
    </source>
</reference>
<evidence type="ECO:0000313" key="4">
    <source>
        <dbReference type="Proteomes" id="UP000198281"/>
    </source>
</evidence>
<dbReference type="OrthoDB" id="9807426at2"/>
<evidence type="ECO:0000256" key="1">
    <source>
        <dbReference type="SAM" id="MobiDB-lite"/>
    </source>
</evidence>
<dbReference type="Proteomes" id="UP000198281">
    <property type="component" value="Unassembled WGS sequence"/>
</dbReference>